<evidence type="ECO:0000256" key="10">
    <source>
        <dbReference type="PROSITE-ProRule" id="PRU01193"/>
    </source>
</evidence>
<feature type="domain" description="CBS" evidence="12">
    <location>
        <begin position="287"/>
        <end position="344"/>
    </location>
</feature>
<dbReference type="Pfam" id="PF00571">
    <property type="entry name" value="CBS"/>
    <property type="match status" value="2"/>
</dbReference>
<dbReference type="PANTHER" id="PTHR43099">
    <property type="entry name" value="UPF0053 PROTEIN YRKA"/>
    <property type="match status" value="1"/>
</dbReference>
<evidence type="ECO:0000256" key="5">
    <source>
        <dbReference type="ARBA" id="ARBA00022737"/>
    </source>
</evidence>
<evidence type="ECO:0000256" key="7">
    <source>
        <dbReference type="ARBA" id="ARBA00023122"/>
    </source>
</evidence>
<dbReference type="PANTHER" id="PTHR43099:SF2">
    <property type="entry name" value="UPF0053 PROTEIN YRKA"/>
    <property type="match status" value="1"/>
</dbReference>
<dbReference type="InterPro" id="IPR046342">
    <property type="entry name" value="CBS_dom_sf"/>
</dbReference>
<dbReference type="Gene3D" id="3.10.580.10">
    <property type="entry name" value="CBS-domain"/>
    <property type="match status" value="1"/>
</dbReference>
<accession>A0A1Q2KZC7</accession>
<feature type="domain" description="CBS" evidence="12">
    <location>
        <begin position="222"/>
        <end position="282"/>
    </location>
</feature>
<dbReference type="InterPro" id="IPR000644">
    <property type="entry name" value="CBS_dom"/>
</dbReference>
<dbReference type="FunFam" id="3.10.580.10:FF:000002">
    <property type="entry name" value="Magnesium/cobalt efflux protein CorC"/>
    <property type="match status" value="1"/>
</dbReference>
<feature type="transmembrane region" description="Helical" evidence="11">
    <location>
        <begin position="6"/>
        <end position="30"/>
    </location>
</feature>
<feature type="transmembrane region" description="Helical" evidence="11">
    <location>
        <begin position="60"/>
        <end position="81"/>
    </location>
</feature>
<dbReference type="InterPro" id="IPR051676">
    <property type="entry name" value="UPF0053_domain"/>
</dbReference>
<organism evidence="14 15">
    <name type="scientific">Planococcus lenghuensis</name>
    <dbReference type="NCBI Taxonomy" id="2213202"/>
    <lineage>
        <taxon>Bacteria</taxon>
        <taxon>Bacillati</taxon>
        <taxon>Bacillota</taxon>
        <taxon>Bacilli</taxon>
        <taxon>Bacillales</taxon>
        <taxon>Caryophanaceae</taxon>
        <taxon>Planococcus</taxon>
    </lineage>
</organism>
<dbReference type="InterPro" id="IPR044751">
    <property type="entry name" value="Ion_transp-like_CBS"/>
</dbReference>
<protein>
    <submittedName>
        <fullName evidence="14">Transporter associated domain protein</fullName>
    </submittedName>
</protein>
<name>A0A1Q2KZC7_9BACL</name>
<keyword evidence="15" id="KW-1185">Reference proteome</keyword>
<dbReference type="SMART" id="SM00116">
    <property type="entry name" value="CBS"/>
    <property type="match status" value="2"/>
</dbReference>
<dbReference type="Gene3D" id="3.30.465.10">
    <property type="match status" value="1"/>
</dbReference>
<dbReference type="AlphaFoldDB" id="A0A1Q2KZC7"/>
<dbReference type="OrthoDB" id="9798188at2"/>
<dbReference type="Proteomes" id="UP000188184">
    <property type="component" value="Chromosome"/>
</dbReference>
<evidence type="ECO:0000259" key="13">
    <source>
        <dbReference type="PROSITE" id="PS51846"/>
    </source>
</evidence>
<keyword evidence="6 10" id="KW-1133">Transmembrane helix</keyword>
<evidence type="ECO:0000256" key="2">
    <source>
        <dbReference type="ARBA" id="ARBA00006337"/>
    </source>
</evidence>
<evidence type="ECO:0000256" key="8">
    <source>
        <dbReference type="ARBA" id="ARBA00023136"/>
    </source>
</evidence>
<dbReference type="Pfam" id="PF03471">
    <property type="entry name" value="CorC_HlyC"/>
    <property type="match status" value="1"/>
</dbReference>
<keyword evidence="3" id="KW-1003">Cell membrane</keyword>
<dbReference type="InterPro" id="IPR002550">
    <property type="entry name" value="CNNM"/>
</dbReference>
<dbReference type="RefSeq" id="WP_077589452.1">
    <property type="nucleotide sequence ID" value="NZ_CP019640.1"/>
</dbReference>
<evidence type="ECO:0000256" key="6">
    <source>
        <dbReference type="ARBA" id="ARBA00022989"/>
    </source>
</evidence>
<dbReference type="PROSITE" id="PS51846">
    <property type="entry name" value="CNNM"/>
    <property type="match status" value="1"/>
</dbReference>
<keyword evidence="4 10" id="KW-0812">Transmembrane</keyword>
<gene>
    <name evidence="14" type="ORF">B0X71_11040</name>
</gene>
<dbReference type="PROSITE" id="PS51371">
    <property type="entry name" value="CBS"/>
    <property type="match status" value="2"/>
</dbReference>
<comment type="similarity">
    <text evidence="2">Belongs to the UPF0053 family.</text>
</comment>
<dbReference type="CDD" id="cd04590">
    <property type="entry name" value="CBS_pair_CorC_HlyC_assoc"/>
    <property type="match status" value="1"/>
</dbReference>
<dbReference type="GO" id="GO:0005886">
    <property type="term" value="C:plasma membrane"/>
    <property type="evidence" value="ECO:0007669"/>
    <property type="project" value="UniProtKB-SubCell"/>
</dbReference>
<feature type="transmembrane region" description="Helical" evidence="11">
    <location>
        <begin position="101"/>
        <end position="121"/>
    </location>
</feature>
<evidence type="ECO:0000256" key="11">
    <source>
        <dbReference type="SAM" id="Phobius"/>
    </source>
</evidence>
<dbReference type="InterPro" id="IPR016169">
    <property type="entry name" value="FAD-bd_PCMH_sub2"/>
</dbReference>
<evidence type="ECO:0000259" key="12">
    <source>
        <dbReference type="PROSITE" id="PS51371"/>
    </source>
</evidence>
<dbReference type="EMBL" id="CP019640">
    <property type="protein sequence ID" value="AQQ53555.1"/>
    <property type="molecule type" value="Genomic_DNA"/>
</dbReference>
<evidence type="ECO:0000313" key="14">
    <source>
        <dbReference type="EMBL" id="AQQ53555.1"/>
    </source>
</evidence>
<keyword evidence="7 9" id="KW-0129">CBS domain</keyword>
<dbReference type="InterPro" id="IPR005170">
    <property type="entry name" value="Transptr-assoc_dom"/>
</dbReference>
<dbReference type="KEGG" id="pmar:B0X71_11040"/>
<dbReference type="SUPFAM" id="SSF56176">
    <property type="entry name" value="FAD-binding/transporter-associated domain-like"/>
    <property type="match status" value="1"/>
</dbReference>
<evidence type="ECO:0000256" key="3">
    <source>
        <dbReference type="ARBA" id="ARBA00022475"/>
    </source>
</evidence>
<dbReference type="SMART" id="SM01091">
    <property type="entry name" value="CorC_HlyC"/>
    <property type="match status" value="1"/>
</dbReference>
<keyword evidence="5" id="KW-0677">Repeat</keyword>
<dbReference type="GO" id="GO:0050660">
    <property type="term" value="F:flavin adenine dinucleotide binding"/>
    <property type="evidence" value="ECO:0007669"/>
    <property type="project" value="InterPro"/>
</dbReference>
<dbReference type="Pfam" id="PF01595">
    <property type="entry name" value="CNNM"/>
    <property type="match status" value="1"/>
</dbReference>
<keyword evidence="8 10" id="KW-0472">Membrane</keyword>
<sequence>MDSIHLWNILLIILLIAFAAFFVGAEFAVVKVRMSRIEQLASEGNRSALLVQKILADLDYYLSTCQLGITVTALGLGWFGAEMVEDWLAPFLLELNISESFVGILALIAAFALVTFFYVVFGELAPRSIAVQRAEQVTLAIAQPLYAIGKVMKPFVWILAGSAKIVLRAFGVEPAGHGKAHSEEELKIIMTQSYKSGEINQTELSYMQNIFAFDERVAKDIMLPRTQMETLSQDMTHDELLEELREHQYTRYPITEKGDKDDIIGFVNVKEMLTLYTYREDLTACLVVHDLPFVHDNAPIQDVLLAMQQNRVHMAIIIDEYGGTAGMITMEDILEEIVGDIRDEFDEDEVEDIREIDAYRYMLSGRVLLEELEERFGIEFEESEDIDTIGGWMQTYDTEIAEGESVQTETHTFTVQEKDNHTIIQVLMTRHVHPLPEAEENKK</sequence>
<feature type="domain" description="CNNM transmembrane" evidence="13">
    <location>
        <begin position="1"/>
        <end position="203"/>
    </location>
</feature>
<evidence type="ECO:0000313" key="15">
    <source>
        <dbReference type="Proteomes" id="UP000188184"/>
    </source>
</evidence>
<dbReference type="SUPFAM" id="SSF54631">
    <property type="entry name" value="CBS-domain pair"/>
    <property type="match status" value="1"/>
</dbReference>
<evidence type="ECO:0000256" key="9">
    <source>
        <dbReference type="PROSITE-ProRule" id="PRU00703"/>
    </source>
</evidence>
<proteinExistence type="inferred from homology"/>
<comment type="subcellular location">
    <subcellularLocation>
        <location evidence="1">Cell membrane</location>
        <topology evidence="1">Multi-pass membrane protein</topology>
    </subcellularLocation>
</comment>
<evidence type="ECO:0000256" key="4">
    <source>
        <dbReference type="ARBA" id="ARBA00022692"/>
    </source>
</evidence>
<evidence type="ECO:0000256" key="1">
    <source>
        <dbReference type="ARBA" id="ARBA00004651"/>
    </source>
</evidence>
<dbReference type="InterPro" id="IPR036318">
    <property type="entry name" value="FAD-bd_PCMH-like_sf"/>
</dbReference>
<reference evidence="14 15" key="1">
    <citation type="submission" date="2017-02" db="EMBL/GenBank/DDBJ databases">
        <title>The complete genomic sequence of a novel cold adapted crude oil-degrading bacterium Planococcus qaidamina Y42.</title>
        <authorList>
            <person name="Yang R."/>
        </authorList>
    </citation>
    <scope>NUCLEOTIDE SEQUENCE [LARGE SCALE GENOMIC DNA]</scope>
    <source>
        <strain evidence="14 15">Y42</strain>
    </source>
</reference>